<dbReference type="Pfam" id="PF01336">
    <property type="entry name" value="tRNA_anti-codon"/>
    <property type="match status" value="1"/>
</dbReference>
<gene>
    <name evidence="3" type="ordered locus">Amet_4179</name>
</gene>
<dbReference type="CDD" id="cd04492">
    <property type="entry name" value="YhaM_OBF_like"/>
    <property type="match status" value="1"/>
</dbReference>
<dbReference type="CDD" id="cd00077">
    <property type="entry name" value="HDc"/>
    <property type="match status" value="1"/>
</dbReference>
<dbReference type="HOGENOM" id="CLU_056349_2_0_9"/>
<keyword evidence="4" id="KW-1185">Reference proteome</keyword>
<sequence length="325" mass="37619">MLVKQLKEITKEHLNQVIEAAVLLVEVKVKTTKTDKRYADVIIQDGSKSMEAKFWDYDEKEDFFSQLSTSEIVVIQALVGEYQGQLQLTIKEIKLAEKNAYQMGDFIPKSEWSLEKLEQGLKYFYDRIESPQLKQLLDEMIFSETHYEKFMTHPAARRVHHNFYHGLVQHTLEVLKFAYTVATTKQLTQRQIDRLIVMTMLHDWAKVIEYKALPDLGFTEQGTMLGHIFLGAHGTLNHMNEIEDFNEDDKLIILNGILGHHGRLEFGSPVLPKSPEAQILHQADIMSGNIESILSFMKEQEGNEESFTGKLWNMGTEYYKKSFEP</sequence>
<keyword evidence="1 3" id="KW-0378">Hydrolase</keyword>
<evidence type="ECO:0000259" key="2">
    <source>
        <dbReference type="SMART" id="SM00471"/>
    </source>
</evidence>
<dbReference type="Proteomes" id="UP000001572">
    <property type="component" value="Chromosome"/>
</dbReference>
<dbReference type="InterPro" id="IPR050798">
    <property type="entry name" value="YhaM_exoribonuc/phosphodiest"/>
</dbReference>
<dbReference type="SUPFAM" id="SSF109604">
    <property type="entry name" value="HD-domain/PDEase-like"/>
    <property type="match status" value="1"/>
</dbReference>
<dbReference type="Pfam" id="PF01966">
    <property type="entry name" value="HD"/>
    <property type="match status" value="1"/>
</dbReference>
<dbReference type="AlphaFoldDB" id="A6TVP2"/>
<dbReference type="Gene3D" id="1.10.3210.10">
    <property type="entry name" value="Hypothetical protein af1432"/>
    <property type="match status" value="1"/>
</dbReference>
<protein>
    <submittedName>
        <fullName evidence="3">Metal dependent phosphohydrolase</fullName>
    </submittedName>
</protein>
<dbReference type="EMBL" id="CP000724">
    <property type="protein sequence ID" value="ABR50260.1"/>
    <property type="molecule type" value="Genomic_DNA"/>
</dbReference>
<dbReference type="PANTHER" id="PTHR37294:SF1">
    <property type="entry name" value="3'-5' EXORIBONUCLEASE YHAM"/>
    <property type="match status" value="1"/>
</dbReference>
<dbReference type="GO" id="GO:0016787">
    <property type="term" value="F:hydrolase activity"/>
    <property type="evidence" value="ECO:0007669"/>
    <property type="project" value="UniProtKB-KW"/>
</dbReference>
<feature type="domain" description="HD/PDEase" evidence="2">
    <location>
        <begin position="163"/>
        <end position="298"/>
    </location>
</feature>
<evidence type="ECO:0000313" key="4">
    <source>
        <dbReference type="Proteomes" id="UP000001572"/>
    </source>
</evidence>
<dbReference type="STRING" id="293826.Amet_4179"/>
<dbReference type="KEGG" id="amt:Amet_4179"/>
<dbReference type="eggNOG" id="COG3481">
    <property type="taxonomic scope" value="Bacteria"/>
</dbReference>
<evidence type="ECO:0000313" key="3">
    <source>
        <dbReference type="EMBL" id="ABR50260.1"/>
    </source>
</evidence>
<dbReference type="InterPro" id="IPR004365">
    <property type="entry name" value="NA-bd_OB_tRNA"/>
</dbReference>
<dbReference type="GO" id="GO:0031125">
    <property type="term" value="P:rRNA 3'-end processing"/>
    <property type="evidence" value="ECO:0007669"/>
    <property type="project" value="TreeGrafter"/>
</dbReference>
<dbReference type="Gene3D" id="2.40.50.140">
    <property type="entry name" value="Nucleic acid-binding proteins"/>
    <property type="match status" value="1"/>
</dbReference>
<dbReference type="GO" id="GO:0003676">
    <property type="term" value="F:nucleic acid binding"/>
    <property type="evidence" value="ECO:0007669"/>
    <property type="project" value="InterPro"/>
</dbReference>
<dbReference type="PANTHER" id="PTHR37294">
    <property type="entry name" value="3'-5' EXORIBONUCLEASE YHAM"/>
    <property type="match status" value="1"/>
</dbReference>
<organism evidence="3 4">
    <name type="scientific">Alkaliphilus metalliredigens (strain QYMF)</name>
    <dbReference type="NCBI Taxonomy" id="293826"/>
    <lineage>
        <taxon>Bacteria</taxon>
        <taxon>Bacillati</taxon>
        <taxon>Bacillota</taxon>
        <taxon>Clostridia</taxon>
        <taxon>Peptostreptococcales</taxon>
        <taxon>Natronincolaceae</taxon>
        <taxon>Alkaliphilus</taxon>
    </lineage>
</organism>
<dbReference type="InterPro" id="IPR012340">
    <property type="entry name" value="NA-bd_OB-fold"/>
</dbReference>
<reference evidence="4" key="1">
    <citation type="journal article" date="2016" name="Genome Announc.">
        <title>Complete genome sequence of Alkaliphilus metalliredigens strain QYMF, an alkaliphilic and metal-reducing bacterium isolated from borax-contaminated leachate ponds.</title>
        <authorList>
            <person name="Hwang C."/>
            <person name="Copeland A."/>
            <person name="Lucas S."/>
            <person name="Lapidus A."/>
            <person name="Barry K."/>
            <person name="Detter J.C."/>
            <person name="Glavina Del Rio T."/>
            <person name="Hammon N."/>
            <person name="Israni S."/>
            <person name="Dalin E."/>
            <person name="Tice H."/>
            <person name="Pitluck S."/>
            <person name="Chertkov O."/>
            <person name="Brettin T."/>
            <person name="Bruce D."/>
            <person name="Han C."/>
            <person name="Schmutz J."/>
            <person name="Larimer F."/>
            <person name="Land M.L."/>
            <person name="Hauser L."/>
            <person name="Kyrpides N."/>
            <person name="Mikhailova N."/>
            <person name="Ye Q."/>
            <person name="Zhou J."/>
            <person name="Richardson P."/>
            <person name="Fields M.W."/>
        </authorList>
    </citation>
    <scope>NUCLEOTIDE SEQUENCE [LARGE SCALE GENOMIC DNA]</scope>
    <source>
        <strain evidence="4">QYMF</strain>
    </source>
</reference>
<dbReference type="InterPro" id="IPR003607">
    <property type="entry name" value="HD/PDEase_dom"/>
</dbReference>
<dbReference type="InterPro" id="IPR006674">
    <property type="entry name" value="HD_domain"/>
</dbReference>
<evidence type="ECO:0000256" key="1">
    <source>
        <dbReference type="ARBA" id="ARBA00022801"/>
    </source>
</evidence>
<accession>A6TVP2</accession>
<dbReference type="RefSeq" id="WP_012065208.1">
    <property type="nucleotide sequence ID" value="NC_009633.1"/>
</dbReference>
<dbReference type="OrthoDB" id="9778453at2"/>
<proteinExistence type="predicted"/>
<dbReference type="SMART" id="SM00471">
    <property type="entry name" value="HDc"/>
    <property type="match status" value="1"/>
</dbReference>
<name>A6TVP2_ALKMQ</name>